<accession>A0A284R1E1</accession>
<reference evidence="6" key="1">
    <citation type="journal article" date="2017" name="Nat. Ecol. Evol.">
        <title>Genome expansion and lineage-specific genetic innovations in the forest pathogenic fungi Armillaria.</title>
        <authorList>
            <person name="Sipos G."/>
            <person name="Prasanna A.N."/>
            <person name="Walter M.C."/>
            <person name="O'Connor E."/>
            <person name="Balint B."/>
            <person name="Krizsan K."/>
            <person name="Kiss B."/>
            <person name="Hess J."/>
            <person name="Varga T."/>
            <person name="Slot J."/>
            <person name="Riley R."/>
            <person name="Boka B."/>
            <person name="Rigling D."/>
            <person name="Barry K."/>
            <person name="Lee J."/>
            <person name="Mihaltcheva S."/>
            <person name="LaButti K."/>
            <person name="Lipzen A."/>
            <person name="Waldron R."/>
            <person name="Moloney N.M."/>
            <person name="Sperisen C."/>
            <person name="Kredics L."/>
            <person name="Vagvoelgyi C."/>
            <person name="Patrignani A."/>
            <person name="Fitzpatrick D."/>
            <person name="Nagy I."/>
            <person name="Doyle S."/>
            <person name="Anderson J.B."/>
            <person name="Grigoriev I.V."/>
            <person name="Gueldener U."/>
            <person name="Muensterkoetter M."/>
            <person name="Nagy L.G."/>
        </authorList>
    </citation>
    <scope>NUCLEOTIDE SEQUENCE [LARGE SCALE GENOMIC DNA]</scope>
    <source>
        <strain evidence="6">C18/9</strain>
    </source>
</reference>
<evidence type="ECO:0000313" key="5">
    <source>
        <dbReference type="EMBL" id="SJL02537.1"/>
    </source>
</evidence>
<evidence type="ECO:0000313" key="6">
    <source>
        <dbReference type="Proteomes" id="UP000219338"/>
    </source>
</evidence>
<evidence type="ECO:0000256" key="1">
    <source>
        <dbReference type="ARBA" id="ARBA00004685"/>
    </source>
</evidence>
<keyword evidence="4" id="KW-0472">Membrane</keyword>
<dbReference type="PANTHER" id="PTHR33365">
    <property type="entry name" value="YALI0B05434P"/>
    <property type="match status" value="1"/>
</dbReference>
<feature type="transmembrane region" description="Helical" evidence="4">
    <location>
        <begin position="6"/>
        <end position="26"/>
    </location>
</feature>
<keyword evidence="4" id="KW-0812">Transmembrane</keyword>
<comment type="similarity">
    <text evidence="3">Belongs to the ustYa family.</text>
</comment>
<dbReference type="EMBL" id="FUEG01000003">
    <property type="protein sequence ID" value="SJL02537.1"/>
    <property type="molecule type" value="Genomic_DNA"/>
</dbReference>
<gene>
    <name evidence="5" type="ORF">ARMOST_05868</name>
</gene>
<dbReference type="InterPro" id="IPR021765">
    <property type="entry name" value="UstYa-like"/>
</dbReference>
<organism evidence="5 6">
    <name type="scientific">Armillaria ostoyae</name>
    <name type="common">Armillaria root rot fungus</name>
    <dbReference type="NCBI Taxonomy" id="47428"/>
    <lineage>
        <taxon>Eukaryota</taxon>
        <taxon>Fungi</taxon>
        <taxon>Dikarya</taxon>
        <taxon>Basidiomycota</taxon>
        <taxon>Agaricomycotina</taxon>
        <taxon>Agaricomycetes</taxon>
        <taxon>Agaricomycetidae</taxon>
        <taxon>Agaricales</taxon>
        <taxon>Marasmiineae</taxon>
        <taxon>Physalacriaceae</taxon>
        <taxon>Armillaria</taxon>
    </lineage>
</organism>
<keyword evidence="4" id="KW-1133">Transmembrane helix</keyword>
<keyword evidence="2" id="KW-0560">Oxidoreductase</keyword>
<evidence type="ECO:0000256" key="3">
    <source>
        <dbReference type="ARBA" id="ARBA00035112"/>
    </source>
</evidence>
<dbReference type="AlphaFoldDB" id="A0A284R1E1"/>
<comment type="pathway">
    <text evidence="1">Mycotoxin biosynthesis.</text>
</comment>
<proteinExistence type="inferred from homology"/>
<dbReference type="Pfam" id="PF11807">
    <property type="entry name" value="UstYa"/>
    <property type="match status" value="1"/>
</dbReference>
<dbReference type="GO" id="GO:0016491">
    <property type="term" value="F:oxidoreductase activity"/>
    <property type="evidence" value="ECO:0007669"/>
    <property type="project" value="UniProtKB-KW"/>
</dbReference>
<dbReference type="PANTHER" id="PTHR33365:SF11">
    <property type="entry name" value="TAT PATHWAY SIGNAL SEQUENCE"/>
    <property type="match status" value="1"/>
</dbReference>
<evidence type="ECO:0000256" key="2">
    <source>
        <dbReference type="ARBA" id="ARBA00023002"/>
    </source>
</evidence>
<protein>
    <submittedName>
        <fullName evidence="5">Uncharacterized protein</fullName>
    </submittedName>
</protein>
<dbReference type="GO" id="GO:0043386">
    <property type="term" value="P:mycotoxin biosynthetic process"/>
    <property type="evidence" value="ECO:0007669"/>
    <property type="project" value="InterPro"/>
</dbReference>
<dbReference type="OMA" id="HVEHICK"/>
<keyword evidence="6" id="KW-1185">Reference proteome</keyword>
<dbReference type="OrthoDB" id="3687641at2759"/>
<dbReference type="STRING" id="47428.A0A284R1E1"/>
<sequence>MTRPVFLTLGISLLSIGTVLNILSMLHARRGIPEYSSFDVYTQGGSREFPERINDAVLRFEFGNYSITSDDEWASLFPPRGGQVLLDGSKYDVSLYLQLKCLDTVRVAFVTLRDVFSGGSPPHAIDSVDFKETEYCLDVLRQTVICIADITLEPGEVVVLPDGSTDMAATGNHVEHICKDWVQVREFVEKNQESWIR</sequence>
<dbReference type="Proteomes" id="UP000219338">
    <property type="component" value="Unassembled WGS sequence"/>
</dbReference>
<name>A0A284R1E1_ARMOS</name>
<evidence type="ECO:0000256" key="4">
    <source>
        <dbReference type="SAM" id="Phobius"/>
    </source>
</evidence>